<dbReference type="PANTHER" id="PTHR19375">
    <property type="entry name" value="HEAT SHOCK PROTEIN 70KDA"/>
    <property type="match status" value="1"/>
</dbReference>
<dbReference type="InterPro" id="IPR018181">
    <property type="entry name" value="Heat_shock_70_CS"/>
</dbReference>
<dbReference type="HOGENOM" id="CLU_005965_0_1_1"/>
<dbReference type="Gene3D" id="1.20.1270.10">
    <property type="match status" value="1"/>
</dbReference>
<dbReference type="GO" id="GO:0005524">
    <property type="term" value="F:ATP binding"/>
    <property type="evidence" value="ECO:0007669"/>
    <property type="project" value="UniProtKB-KW"/>
</dbReference>
<reference evidence="9" key="1">
    <citation type="journal article" date="2013" name="Nat. Commun.">
        <title>Whole-genome sequencing of Oryza brachyantha reveals mechanisms underlying Oryza genome evolution.</title>
        <authorList>
            <person name="Chen J."/>
            <person name="Huang Q."/>
            <person name="Gao D."/>
            <person name="Wang J."/>
            <person name="Lang Y."/>
            <person name="Liu T."/>
            <person name="Li B."/>
            <person name="Bai Z."/>
            <person name="Luis Goicoechea J."/>
            <person name="Liang C."/>
            <person name="Chen C."/>
            <person name="Zhang W."/>
            <person name="Sun S."/>
            <person name="Liao Y."/>
            <person name="Zhang X."/>
            <person name="Yang L."/>
            <person name="Song C."/>
            <person name="Wang M."/>
            <person name="Shi J."/>
            <person name="Liu G."/>
            <person name="Liu J."/>
            <person name="Zhou H."/>
            <person name="Zhou W."/>
            <person name="Yu Q."/>
            <person name="An N."/>
            <person name="Chen Y."/>
            <person name="Cai Q."/>
            <person name="Wang B."/>
            <person name="Liu B."/>
            <person name="Min J."/>
            <person name="Huang Y."/>
            <person name="Wu H."/>
            <person name="Li Z."/>
            <person name="Zhang Y."/>
            <person name="Yin Y."/>
            <person name="Song W."/>
            <person name="Jiang J."/>
            <person name="Jackson S.A."/>
            <person name="Wing R.A."/>
            <person name="Wang J."/>
            <person name="Chen M."/>
        </authorList>
    </citation>
    <scope>NUCLEOTIDE SEQUENCE [LARGE SCALE GENOMIC DNA]</scope>
    <source>
        <strain evidence="9">cv. IRGC 101232</strain>
    </source>
</reference>
<evidence type="ECO:0000313" key="9">
    <source>
        <dbReference type="EnsemblPlants" id="OB03G38590.1"/>
    </source>
</evidence>
<dbReference type="InterPro" id="IPR013126">
    <property type="entry name" value="Hsp_70_fam"/>
</dbReference>
<dbReference type="eggNOG" id="KOG0100">
    <property type="taxonomic scope" value="Eukaryota"/>
</dbReference>
<dbReference type="InterPro" id="IPR043129">
    <property type="entry name" value="ATPase_NBD"/>
</dbReference>
<dbReference type="Gene3D" id="3.30.420.40">
    <property type="match status" value="2"/>
</dbReference>
<gene>
    <name evidence="9" type="primary">LOC102710571</name>
</gene>
<dbReference type="InterPro" id="IPR029048">
    <property type="entry name" value="HSP70_C_sf"/>
</dbReference>
<dbReference type="SUPFAM" id="SSF100920">
    <property type="entry name" value="Heat shock protein 70kD (HSP70), peptide-binding domain"/>
    <property type="match status" value="1"/>
</dbReference>
<evidence type="ECO:0000256" key="7">
    <source>
        <dbReference type="RuleBase" id="RU003322"/>
    </source>
</evidence>
<keyword evidence="6 7" id="KW-0067">ATP-binding</keyword>
<dbReference type="Gene3D" id="3.90.640.10">
    <property type="entry name" value="Actin, Chain A, domain 4"/>
    <property type="match status" value="1"/>
</dbReference>
<keyword evidence="10" id="KW-1185">Reference proteome</keyword>
<evidence type="ECO:0000256" key="4">
    <source>
        <dbReference type="ARBA" id="ARBA00022741"/>
    </source>
</evidence>
<dbReference type="SUPFAM" id="SSF100934">
    <property type="entry name" value="Heat shock protein 70kD (HSP70), C-terminal subdomain"/>
    <property type="match status" value="1"/>
</dbReference>
<dbReference type="KEGG" id="obr:102710571"/>
<dbReference type="InterPro" id="IPR042050">
    <property type="entry name" value="BIP_NBD"/>
</dbReference>
<organism evidence="9">
    <name type="scientific">Oryza brachyantha</name>
    <name type="common">malo sina</name>
    <dbReference type="NCBI Taxonomy" id="4533"/>
    <lineage>
        <taxon>Eukaryota</taxon>
        <taxon>Viridiplantae</taxon>
        <taxon>Streptophyta</taxon>
        <taxon>Embryophyta</taxon>
        <taxon>Tracheophyta</taxon>
        <taxon>Spermatophyta</taxon>
        <taxon>Magnoliopsida</taxon>
        <taxon>Liliopsida</taxon>
        <taxon>Poales</taxon>
        <taxon>Poaceae</taxon>
        <taxon>BOP clade</taxon>
        <taxon>Oryzoideae</taxon>
        <taxon>Oryzeae</taxon>
        <taxon>Oryzinae</taxon>
        <taxon>Oryza</taxon>
    </lineage>
</organism>
<dbReference type="InterPro" id="IPR029047">
    <property type="entry name" value="HSP70_peptide-bd_sf"/>
</dbReference>
<dbReference type="FunFam" id="3.90.640.10:FF:000153">
    <property type="entry name" value="Endoplasmic reticulum chaperone BiP"/>
    <property type="match status" value="1"/>
</dbReference>
<protein>
    <submittedName>
        <fullName evidence="9">Uncharacterized protein</fullName>
    </submittedName>
</protein>
<dbReference type="GO" id="GO:0005788">
    <property type="term" value="C:endoplasmic reticulum lumen"/>
    <property type="evidence" value="ECO:0007669"/>
    <property type="project" value="UniProtKB-SubCell"/>
</dbReference>
<reference evidence="9" key="2">
    <citation type="submission" date="2013-04" db="UniProtKB">
        <authorList>
            <consortium name="EnsemblPlants"/>
        </authorList>
    </citation>
    <scope>IDENTIFICATION</scope>
</reference>
<proteinExistence type="inferred from homology"/>
<dbReference type="Gene3D" id="2.60.34.10">
    <property type="entry name" value="Substrate Binding Domain Of DNAk, Chain A, domain 1"/>
    <property type="match status" value="1"/>
</dbReference>
<comment type="similarity">
    <text evidence="2 7">Belongs to the heat shock protein 70 family.</text>
</comment>
<sequence>MARSCHSALAIALLALLCSGYLWGLADGAKGGKKTKGPVIGIDLGTTYSCVGVYRNGHVDIVANDQGNRITPSWVAFTDDERLVGEAAKNQAALNPDRTIFDIKRLIGRRFDDEEVQRDVKYLPYKVVSKDGKPYVEVRVKGGERKVFSPEEISAMILTKMKETAESYLGQRVTDAVVTVPAYFNDAQRQATKDAGTIAGLNVPRIINEPTAAAIAYGLDKKGAEMMNVLVYDLGGGTFDVSVLSLDHGVFEVLATSGDTHLGGEDFDRRVMDHFIRLVKRRHGRDIGNDGRALGKLRRECERAKRALSSQHQVRVEIEALFDGVDFSETLTRAKFEELNMDLFKKTLGPVRKAIADAKLKKSDIDEIVLVGGSTRIPKVQELLKEMFDGKEPTKGINPDEAVAYGAAVQGSIISGEGGAETKDILLLDVTPLTLGIETAGGVMTKLIPRNTRIPVKKSQVFTTYEDHQTTVSIKVFEGERSLTKDCRELGRFDLSGIAPAPRGVPQIEVTFEVDENGILHVTAADKAAGRSKSITITNDKGRLSQEEIDRMVREAEEFAEEDRRVRERVDARNRLENYVYRMRSAARDGMAGKISDDDKERMEAALTEALEWLEDNDGGARTAAEKDDYEEKLKEVEQVCGPIIKQVYERSGGGAADDDDVNEL</sequence>
<comment type="subcellular location">
    <subcellularLocation>
        <location evidence="1">Endoplasmic reticulum lumen</location>
    </subcellularLocation>
</comment>
<evidence type="ECO:0000256" key="8">
    <source>
        <dbReference type="SAM" id="SignalP"/>
    </source>
</evidence>
<dbReference type="Gramene" id="OB03G38590.1">
    <property type="protein sequence ID" value="OB03G38590.1"/>
    <property type="gene ID" value="OB03G38590"/>
</dbReference>
<evidence type="ECO:0000256" key="1">
    <source>
        <dbReference type="ARBA" id="ARBA00004319"/>
    </source>
</evidence>
<evidence type="ECO:0000256" key="5">
    <source>
        <dbReference type="ARBA" id="ARBA00022824"/>
    </source>
</evidence>
<dbReference type="PROSITE" id="PS01036">
    <property type="entry name" value="HSP70_3"/>
    <property type="match status" value="1"/>
</dbReference>
<evidence type="ECO:0000256" key="3">
    <source>
        <dbReference type="ARBA" id="ARBA00022729"/>
    </source>
</evidence>
<dbReference type="OMA" id="CTGYLCG"/>
<accession>J3LS33</accession>
<evidence type="ECO:0000256" key="6">
    <source>
        <dbReference type="ARBA" id="ARBA00022840"/>
    </source>
</evidence>
<keyword evidence="3 8" id="KW-0732">Signal</keyword>
<keyword evidence="4 7" id="KW-0547">Nucleotide-binding</keyword>
<dbReference type="Proteomes" id="UP000006038">
    <property type="component" value="Chromosome 3"/>
</dbReference>
<feature type="signal peptide" evidence="8">
    <location>
        <begin position="1"/>
        <end position="28"/>
    </location>
</feature>
<dbReference type="NCBIfam" id="NF001413">
    <property type="entry name" value="PRK00290.1"/>
    <property type="match status" value="1"/>
</dbReference>
<dbReference type="RefSeq" id="XP_006650483.1">
    <property type="nucleotide sequence ID" value="XM_006650420.3"/>
</dbReference>
<dbReference type="FunFam" id="3.30.420.40:FF:000026">
    <property type="entry name" value="Heat shock protein 70"/>
    <property type="match status" value="1"/>
</dbReference>
<name>J3LS33_ORYBR</name>
<dbReference type="CDD" id="cd10241">
    <property type="entry name" value="ASKHA_NBD_HSP70_BiP"/>
    <property type="match status" value="1"/>
</dbReference>
<dbReference type="FunFam" id="3.30.30.30:FF:000005">
    <property type="entry name" value="Heat shock protein ssb1"/>
    <property type="match status" value="1"/>
</dbReference>
<dbReference type="SUPFAM" id="SSF53067">
    <property type="entry name" value="Actin-like ATPase domain"/>
    <property type="match status" value="2"/>
</dbReference>
<dbReference type="GO" id="GO:0140662">
    <property type="term" value="F:ATP-dependent protein folding chaperone"/>
    <property type="evidence" value="ECO:0007669"/>
    <property type="project" value="InterPro"/>
</dbReference>
<dbReference type="Pfam" id="PF00012">
    <property type="entry name" value="HSP70"/>
    <property type="match status" value="1"/>
</dbReference>
<dbReference type="OrthoDB" id="2401965at2759"/>
<dbReference type="FunFam" id="2.60.34.10:FF:000002">
    <property type="entry name" value="Heat shock 70 kDa"/>
    <property type="match status" value="1"/>
</dbReference>
<dbReference type="EnsemblPlants" id="OB03G38590.1">
    <property type="protein sequence ID" value="OB03G38590.1"/>
    <property type="gene ID" value="OB03G38590"/>
</dbReference>
<evidence type="ECO:0000313" key="10">
    <source>
        <dbReference type="Proteomes" id="UP000006038"/>
    </source>
</evidence>
<evidence type="ECO:0000256" key="2">
    <source>
        <dbReference type="ARBA" id="ARBA00007381"/>
    </source>
</evidence>
<dbReference type="STRING" id="4533.J3LS33"/>
<dbReference type="AlphaFoldDB" id="J3LS33"/>
<dbReference type="PROSITE" id="PS00297">
    <property type="entry name" value="HSP70_1"/>
    <property type="match status" value="1"/>
</dbReference>
<dbReference type="PRINTS" id="PR00301">
    <property type="entry name" value="HEATSHOCK70"/>
</dbReference>
<feature type="chain" id="PRO_5003774181" evidence="8">
    <location>
        <begin position="29"/>
        <end position="665"/>
    </location>
</feature>
<keyword evidence="5" id="KW-0256">Endoplasmic reticulum</keyword>
<dbReference type="FunFam" id="1.20.1270.10:FF:000044">
    <property type="entry name" value="Heat shock 70 kDa protein BIP2"/>
    <property type="match status" value="1"/>
</dbReference>
<dbReference type="PROSITE" id="PS00329">
    <property type="entry name" value="HSP70_2"/>
    <property type="match status" value="1"/>
</dbReference>
<dbReference type="GeneID" id="102710571"/>